<sequence length="111" mass="11684">MSKHEDLPLPDYDEMSLGDLRSRIRALDAAELDAVMTYEAGHAARVPVLEVLEARSRELADGAQPSGGDPSNAPSVEHGSGGSRVSESTAAQANTPLRHGVAEQTPNRGLP</sequence>
<name>A0A7I7S6G9_9MYCO</name>
<feature type="compositionally biased region" description="Polar residues" evidence="1">
    <location>
        <begin position="83"/>
        <end position="95"/>
    </location>
</feature>
<geneLocation type="plasmid" evidence="4">
    <name>pjcm18538 dna</name>
</geneLocation>
<dbReference type="EMBL" id="AP022593">
    <property type="protein sequence ID" value="BBY51909.1"/>
    <property type="molecule type" value="Genomic_DNA"/>
</dbReference>
<dbReference type="InterPro" id="IPR058442">
    <property type="entry name" value="DUF8129"/>
</dbReference>
<evidence type="ECO:0000313" key="3">
    <source>
        <dbReference type="EMBL" id="BBY51909.1"/>
    </source>
</evidence>
<accession>A0A7I7S6G9</accession>
<reference evidence="3 4" key="1">
    <citation type="journal article" date="2019" name="Emerg. Microbes Infect.">
        <title>Comprehensive subspecies identification of 175 nontuberculous mycobacteria species based on 7547 genomic profiles.</title>
        <authorList>
            <person name="Matsumoto Y."/>
            <person name="Kinjo T."/>
            <person name="Motooka D."/>
            <person name="Nabeya D."/>
            <person name="Jung N."/>
            <person name="Uechi K."/>
            <person name="Horii T."/>
            <person name="Iida T."/>
            <person name="Fujita J."/>
            <person name="Nakamura S."/>
        </authorList>
    </citation>
    <scope>NUCLEOTIDE SEQUENCE [LARGE SCALE GENOMIC DNA]</scope>
    <source>
        <strain evidence="3 4">JCM 18538</strain>
    </source>
</reference>
<dbReference type="AlphaFoldDB" id="A0A7I7S6G9"/>
<proteinExistence type="predicted"/>
<feature type="domain" description="DUF8129" evidence="2">
    <location>
        <begin position="4"/>
        <end position="61"/>
    </location>
</feature>
<feature type="region of interest" description="Disordered" evidence="1">
    <location>
        <begin position="57"/>
        <end position="111"/>
    </location>
</feature>
<dbReference type="Proteomes" id="UP000467428">
    <property type="component" value="Chromosome"/>
</dbReference>
<dbReference type="RefSeq" id="WP_163923285.1">
    <property type="nucleotide sequence ID" value="NZ_AP022593.1"/>
</dbReference>
<organism evidence="3 4">
    <name type="scientific">Mycolicibacterium arabiense</name>
    <dbReference type="NCBI Taxonomy" id="1286181"/>
    <lineage>
        <taxon>Bacteria</taxon>
        <taxon>Bacillati</taxon>
        <taxon>Actinomycetota</taxon>
        <taxon>Actinomycetes</taxon>
        <taxon>Mycobacteriales</taxon>
        <taxon>Mycobacteriaceae</taxon>
        <taxon>Mycolicibacterium</taxon>
    </lineage>
</organism>
<dbReference type="KEGG" id="marz:MARA_53770"/>
<protein>
    <recommendedName>
        <fullName evidence="2">DUF8129 domain-containing protein</fullName>
    </recommendedName>
</protein>
<evidence type="ECO:0000313" key="4">
    <source>
        <dbReference type="Proteomes" id="UP000467428"/>
    </source>
</evidence>
<evidence type="ECO:0000256" key="1">
    <source>
        <dbReference type="SAM" id="MobiDB-lite"/>
    </source>
</evidence>
<keyword evidence="4" id="KW-1185">Reference proteome</keyword>
<gene>
    <name evidence="3" type="ORF">MARA_53770</name>
</gene>
<evidence type="ECO:0000259" key="2">
    <source>
        <dbReference type="Pfam" id="PF26450"/>
    </source>
</evidence>
<dbReference type="Pfam" id="PF26450">
    <property type="entry name" value="DUF8129"/>
    <property type="match status" value="1"/>
</dbReference>